<proteinExistence type="predicted"/>
<evidence type="ECO:0000313" key="2">
    <source>
        <dbReference type="EMBL" id="GEC16788.1"/>
    </source>
</evidence>
<dbReference type="Pfam" id="PF00128">
    <property type="entry name" value="Alpha-amylase"/>
    <property type="match status" value="1"/>
</dbReference>
<feature type="domain" description="Glycosyl hydrolase family 13 catalytic" evidence="1">
    <location>
        <begin position="28"/>
        <end position="496"/>
    </location>
</feature>
<accession>A0A4Y3WE55</accession>
<dbReference type="GO" id="GO:0005992">
    <property type="term" value="P:trehalose biosynthetic process"/>
    <property type="evidence" value="ECO:0007669"/>
    <property type="project" value="TreeGrafter"/>
</dbReference>
<dbReference type="NCBIfam" id="TIGR02401">
    <property type="entry name" value="trehalose_TreY"/>
    <property type="match status" value="1"/>
</dbReference>
<dbReference type="Gene3D" id="3.30.1590.10">
    <property type="entry name" value="Maltooligosyl trehalose synthase, domain 2"/>
    <property type="match status" value="1"/>
</dbReference>
<name>A0A4Y3WE55_NITWI</name>
<dbReference type="InterPro" id="IPR012767">
    <property type="entry name" value="Trehalose_TreY"/>
</dbReference>
<dbReference type="Gene3D" id="3.20.20.80">
    <property type="entry name" value="Glycosidases"/>
    <property type="match status" value="3"/>
</dbReference>
<dbReference type="SMART" id="SM00642">
    <property type="entry name" value="Aamy"/>
    <property type="match status" value="1"/>
</dbReference>
<dbReference type="CDD" id="cd11336">
    <property type="entry name" value="AmyAc_MTSase"/>
    <property type="match status" value="1"/>
</dbReference>
<dbReference type="InterPro" id="IPR006047">
    <property type="entry name" value="GH13_cat_dom"/>
</dbReference>
<comment type="caution">
    <text evidence="2">The sequence shown here is derived from an EMBL/GenBank/DDBJ whole genome shotgun (WGS) entry which is preliminary data.</text>
</comment>
<dbReference type="AlphaFoldDB" id="A0A4Y3WE55"/>
<dbReference type="PANTHER" id="PTHR10357:SF216">
    <property type="entry name" value="MALTOOLIGOSYL TREHALOSE SYNTHASE-RELATED"/>
    <property type="match status" value="1"/>
</dbReference>
<dbReference type="PANTHER" id="PTHR10357">
    <property type="entry name" value="ALPHA-AMYLASE FAMILY MEMBER"/>
    <property type="match status" value="1"/>
</dbReference>
<dbReference type="RefSeq" id="WP_141384435.1">
    <property type="nucleotide sequence ID" value="NZ_BJNF01000077.1"/>
</dbReference>
<reference evidence="2 3" key="1">
    <citation type="submission" date="2019-06" db="EMBL/GenBank/DDBJ databases">
        <title>Whole genome shotgun sequence of Nitrobacter winogradskyi NBRC 14297.</title>
        <authorList>
            <person name="Hosoyama A."/>
            <person name="Uohara A."/>
            <person name="Ohji S."/>
            <person name="Ichikawa N."/>
        </authorList>
    </citation>
    <scope>NUCLEOTIDE SEQUENCE [LARGE SCALE GENOMIC DNA]</scope>
    <source>
        <strain evidence="2 3">NBRC 14297</strain>
    </source>
</reference>
<protein>
    <submittedName>
        <fullName evidence="2">Malto-oligosyltrehalose synthase</fullName>
    </submittedName>
</protein>
<gene>
    <name evidence="2" type="ORF">NWI01_26800</name>
</gene>
<evidence type="ECO:0000259" key="1">
    <source>
        <dbReference type="SMART" id="SM00642"/>
    </source>
</evidence>
<dbReference type="GO" id="GO:0047470">
    <property type="term" value="F:(1,4)-alpha-D-glucan 1-alpha-D-glucosylmutase activity"/>
    <property type="evidence" value="ECO:0007669"/>
    <property type="project" value="TreeGrafter"/>
</dbReference>
<dbReference type="EMBL" id="BJNF01000077">
    <property type="protein sequence ID" value="GEC16788.1"/>
    <property type="molecule type" value="Genomic_DNA"/>
</dbReference>
<sequence length="948" mass="106254">MTLDRRDQPDRKPIPRATYRLQLNKDFGFEQAAALAPYLARLGISHVYCSPYLRARPGSTHGYDIVSHTELNPELGDTAAFERMVAAFRTNGLGQILDFVPNHMGVGGADNPWWLDVLEWGPDSQFAGWFDIDWESDRRYLQGKLLVPFLGDQYGAELQSGALRLRFDAEAGSLAVWAYETHKLPICPLHYERVLGDRHPDLERLGDAFAHLSTWRPHIDRRAADLKLELAESVRDNPDLAVAIEVAVDRFNGETGDLQSWSNLDALIRDQHWRAAHFRVAADDINYRRFFNINDLAGIRMELPQLFDHAHSLVFRLLEQGVLDGIRLDHVDGLLDPKGYFSRLREKAPRPFYLVVEKILASHENLRDDWDVEGMTGYEFTNLVTGLLNDPAGQENLTRLYADFTGEQASFSVIVRDSKMRIMENEMASELNVLAREAARVARSNPRTADFTNNVLQRALKEIIAVFPVYRTYVDGRSAPTPADRRDIDWALAQARRNGAALDPSVFDFLHQLLTCDLVAGPRSGFSRVEVVRVAMRAQQYSGPVMAKGLEDTAFYRYNRMLALNEVGGHPDQFSVSVSAFHHANAQRAKRTPHAMLSTATHDTKRGEDTRARMAVLSEMPDDWAQHVALWSRMLRARNAGAGEVAPPDRNDEYAFYQLLLGAWPAQLSAGQLDPEEVDAFRQRIEGAMTKALREAKVHTTWAAPDAAYEDAVLEFIRYALDTSRTNPFLESFSAFQQRVATLGALNSLIQVVLKLTAPGVPDVYQGAELWDFSMVDPDNRRPVDYDIRRTALASLESGEGDLPELLGDWRDGRLKLRLIAETLALRRREPDLFMNGSYEALHATGPQADRLCAFMRAGEHSALVTAVALYPSRRHQADAWDDCTLALPSEAAPQQWTELFSGRELTLSQGSLLARDLFASLPVALLTPSASDSTRSGKALAAEPVIV</sequence>
<dbReference type="Proteomes" id="UP000318825">
    <property type="component" value="Unassembled WGS sequence"/>
</dbReference>
<dbReference type="InterPro" id="IPR017853">
    <property type="entry name" value="GH"/>
</dbReference>
<evidence type="ECO:0000313" key="3">
    <source>
        <dbReference type="Proteomes" id="UP000318825"/>
    </source>
</evidence>
<dbReference type="GO" id="GO:0030980">
    <property type="term" value="P:alpha-glucan catabolic process"/>
    <property type="evidence" value="ECO:0007669"/>
    <property type="project" value="TreeGrafter"/>
</dbReference>
<dbReference type="SUPFAM" id="SSF51445">
    <property type="entry name" value="(Trans)glycosidases"/>
    <property type="match status" value="1"/>
</dbReference>
<organism evidence="2 3">
    <name type="scientific">Nitrobacter winogradskyi</name>
    <name type="common">Nitrobacter agilis</name>
    <dbReference type="NCBI Taxonomy" id="913"/>
    <lineage>
        <taxon>Bacteria</taxon>
        <taxon>Pseudomonadati</taxon>
        <taxon>Pseudomonadota</taxon>
        <taxon>Alphaproteobacteria</taxon>
        <taxon>Hyphomicrobiales</taxon>
        <taxon>Nitrobacteraceae</taxon>
        <taxon>Nitrobacter</taxon>
    </lineage>
</organism>
<dbReference type="OrthoDB" id="9761577at2"/>